<dbReference type="GO" id="GO:0005774">
    <property type="term" value="C:vacuolar membrane"/>
    <property type="evidence" value="ECO:0007669"/>
    <property type="project" value="TreeGrafter"/>
</dbReference>
<feature type="domain" description="WDR59/RTC1-like RING zinc finger" evidence="4">
    <location>
        <begin position="225"/>
        <end position="273"/>
    </location>
</feature>
<dbReference type="GO" id="GO:0035591">
    <property type="term" value="F:signaling adaptor activity"/>
    <property type="evidence" value="ECO:0007669"/>
    <property type="project" value="TreeGrafter"/>
</dbReference>
<evidence type="ECO:0000313" key="6">
    <source>
        <dbReference type="Proteomes" id="UP001233172"/>
    </source>
</evidence>
<dbReference type="PANTHER" id="PTHR46170">
    <property type="entry name" value="GATOR COMPLEX PROTEIN WDR59"/>
    <property type="match status" value="1"/>
</dbReference>
<evidence type="ECO:0000256" key="1">
    <source>
        <dbReference type="ARBA" id="ARBA00022574"/>
    </source>
</evidence>
<sequence>MLLTSVNKTGSTAAALLPHPAPMSPSPVLSPVHPLPPSSSPSSTASSSSVARGKGGRTMAEVASQPNLAVLFRAVSVACSSHLSVVVACTQVQLPNRDQSRNKAGRSSAVMKSKRSFSWSESYEDFKVSEEKEPKDKMMARERQHHHNNCKMLDPEHKSHYEEIKKAYANILFKWGLLTESAHILKHTDGGGVEHQTIGCPVSCFNCSTDIQEVQCHICKYPALRCAICHMSVRGLSEVCLACGHGGHTSHMIEWFTHQSFCPTGCGCMCLQENSLHNFLSQGRIT</sequence>
<comment type="caution">
    <text evidence="5">The sequence shown here is derived from an EMBL/GenBank/DDBJ whole genome shotgun (WGS) entry which is preliminary data.</text>
</comment>
<reference evidence="5" key="2">
    <citation type="submission" date="2023-04" db="EMBL/GenBank/DDBJ databases">
        <authorList>
            <person name="Bu L."/>
            <person name="Lu L."/>
            <person name="Laidemitt M.R."/>
            <person name="Zhang S.M."/>
            <person name="Mutuku M."/>
            <person name="Mkoji G."/>
            <person name="Steinauer M."/>
            <person name="Loker E.S."/>
        </authorList>
    </citation>
    <scope>NUCLEOTIDE SEQUENCE</scope>
    <source>
        <strain evidence="5">KasaAsao</strain>
        <tissue evidence="5">Whole Snail</tissue>
    </source>
</reference>
<name>A0AAD8B0M1_BIOPF</name>
<dbReference type="GO" id="GO:0035859">
    <property type="term" value="C:Seh1-associated complex"/>
    <property type="evidence" value="ECO:0007669"/>
    <property type="project" value="TreeGrafter"/>
</dbReference>
<dbReference type="AlphaFoldDB" id="A0AAD8B0M1"/>
<dbReference type="InterPro" id="IPR049567">
    <property type="entry name" value="WDR59-like"/>
</dbReference>
<dbReference type="InterPro" id="IPR049566">
    <property type="entry name" value="WDR59_RTC1-like_RING_Znf"/>
</dbReference>
<evidence type="ECO:0000256" key="3">
    <source>
        <dbReference type="SAM" id="MobiDB-lite"/>
    </source>
</evidence>
<proteinExistence type="predicted"/>
<keyword evidence="1" id="KW-0853">WD repeat</keyword>
<evidence type="ECO:0000313" key="5">
    <source>
        <dbReference type="EMBL" id="KAK0044445.1"/>
    </source>
</evidence>
<dbReference type="PANTHER" id="PTHR46170:SF1">
    <property type="entry name" value="GATOR COMPLEX PROTEIN WDR59"/>
    <property type="match status" value="1"/>
</dbReference>
<accession>A0AAD8B0M1</accession>
<gene>
    <name evidence="5" type="ORF">Bpfe_026130</name>
</gene>
<keyword evidence="2" id="KW-0677">Repeat</keyword>
<dbReference type="Pfam" id="PF17120">
    <property type="entry name" value="zf-RING_16"/>
    <property type="match status" value="1"/>
</dbReference>
<evidence type="ECO:0000259" key="4">
    <source>
        <dbReference type="Pfam" id="PF17120"/>
    </source>
</evidence>
<dbReference type="GO" id="GO:0034198">
    <property type="term" value="P:cellular response to amino acid starvation"/>
    <property type="evidence" value="ECO:0007669"/>
    <property type="project" value="TreeGrafter"/>
</dbReference>
<protein>
    <submittedName>
        <fullName evidence="5">WD repeat-containing protein 59</fullName>
    </submittedName>
</protein>
<keyword evidence="6" id="KW-1185">Reference proteome</keyword>
<feature type="compositionally biased region" description="Low complexity" evidence="3">
    <location>
        <begin position="40"/>
        <end position="51"/>
    </location>
</feature>
<dbReference type="EMBL" id="JASAOG010000198">
    <property type="protein sequence ID" value="KAK0044445.1"/>
    <property type="molecule type" value="Genomic_DNA"/>
</dbReference>
<evidence type="ECO:0000256" key="2">
    <source>
        <dbReference type="ARBA" id="ARBA00022737"/>
    </source>
</evidence>
<dbReference type="Proteomes" id="UP001233172">
    <property type="component" value="Unassembled WGS sequence"/>
</dbReference>
<feature type="region of interest" description="Disordered" evidence="3">
    <location>
        <begin position="14"/>
        <end position="58"/>
    </location>
</feature>
<organism evidence="5 6">
    <name type="scientific">Biomphalaria pfeifferi</name>
    <name type="common">Bloodfluke planorb</name>
    <name type="synonym">Freshwater snail</name>
    <dbReference type="NCBI Taxonomy" id="112525"/>
    <lineage>
        <taxon>Eukaryota</taxon>
        <taxon>Metazoa</taxon>
        <taxon>Spiralia</taxon>
        <taxon>Lophotrochozoa</taxon>
        <taxon>Mollusca</taxon>
        <taxon>Gastropoda</taxon>
        <taxon>Heterobranchia</taxon>
        <taxon>Euthyneura</taxon>
        <taxon>Panpulmonata</taxon>
        <taxon>Hygrophila</taxon>
        <taxon>Lymnaeoidea</taxon>
        <taxon>Planorbidae</taxon>
        <taxon>Biomphalaria</taxon>
    </lineage>
</organism>
<reference evidence="5" key="1">
    <citation type="journal article" date="2023" name="PLoS Negl. Trop. Dis.">
        <title>A genome sequence for Biomphalaria pfeifferi, the major vector snail for the human-infecting parasite Schistosoma mansoni.</title>
        <authorList>
            <person name="Bu L."/>
            <person name="Lu L."/>
            <person name="Laidemitt M.R."/>
            <person name="Zhang S.M."/>
            <person name="Mutuku M."/>
            <person name="Mkoji G."/>
            <person name="Steinauer M."/>
            <person name="Loker E.S."/>
        </authorList>
    </citation>
    <scope>NUCLEOTIDE SEQUENCE</scope>
    <source>
        <strain evidence="5">KasaAsao</strain>
    </source>
</reference>
<dbReference type="GO" id="GO:1904263">
    <property type="term" value="P:positive regulation of TORC1 signaling"/>
    <property type="evidence" value="ECO:0007669"/>
    <property type="project" value="TreeGrafter"/>
</dbReference>